<dbReference type="AlphaFoldDB" id="A0AAX2UP69"/>
<comment type="caution">
    <text evidence="2">The sequence shown here is derived from an EMBL/GenBank/DDBJ whole genome shotgun (WGS) entry which is preliminary data.</text>
</comment>
<sequence>MSDKLYGRYRAKVENVDHPEGHYKVQVRLLFLWDDWPAEALPWAEPELALGTRKNNGAAIPLEVGDLVWVVFEAGDSRAPVITGGCLYAPEGVLNMPHEAFGGSESYQHKRTDKQPAPEAGGYYENPVFSLYGTLFEAMKKGGFRLTHKASGSAVEVTKAGQFVLHGEAETFLSSKGDALVEGDGKLTVIVKGNASVESDGDISLKAKGKLSLVGKGGVEMGGASFNWKKG</sequence>
<proteinExistence type="predicted"/>
<reference evidence="2" key="1">
    <citation type="submission" date="2017-10" db="EMBL/GenBank/DDBJ databases">
        <authorList>
            <person name="Colston S.M."/>
            <person name="Graf J."/>
        </authorList>
    </citation>
    <scope>NUCLEOTIDE SEQUENCE</scope>
    <source>
        <strain evidence="2">BAQ071013-135</strain>
    </source>
</reference>
<dbReference type="SUPFAM" id="SSF69255">
    <property type="entry name" value="gp5 N-terminal domain-like"/>
    <property type="match status" value="1"/>
</dbReference>
<protein>
    <recommendedName>
        <fullName evidence="1">Gp5/Type VI secretion system Vgr protein OB-fold domain-containing protein</fullName>
    </recommendedName>
</protein>
<evidence type="ECO:0000313" key="3">
    <source>
        <dbReference type="Proteomes" id="UP000796104"/>
    </source>
</evidence>
<gene>
    <name evidence="2" type="ORF">CF123_17840</name>
</gene>
<dbReference type="EMBL" id="PDXJ01000025">
    <property type="protein sequence ID" value="TND51980.1"/>
    <property type="molecule type" value="Genomic_DNA"/>
</dbReference>
<dbReference type="RefSeq" id="WP_139495181.1">
    <property type="nucleotide sequence ID" value="NZ_CAWORL010000018.1"/>
</dbReference>
<accession>A0AAX2UP69</accession>
<reference evidence="2" key="2">
    <citation type="journal article" date="2019" name="PLoS ONE">
        <title>Identification and characterization of putative Aeromonas spp. T3SS effectors.</title>
        <authorList>
            <person name="Rangel L.T."/>
            <person name="Marden J."/>
            <person name="Colston S."/>
            <person name="Setubal J.C."/>
            <person name="Graf J."/>
            <person name="Gogarten J.P."/>
        </authorList>
    </citation>
    <scope>NUCLEOTIDE SEQUENCE</scope>
    <source>
        <strain evidence="2">BAQ071013-135</strain>
    </source>
</reference>
<name>A0AAX2UP69_AERVE</name>
<organism evidence="2 3">
    <name type="scientific">Aeromonas veronii</name>
    <dbReference type="NCBI Taxonomy" id="654"/>
    <lineage>
        <taxon>Bacteria</taxon>
        <taxon>Pseudomonadati</taxon>
        <taxon>Pseudomonadota</taxon>
        <taxon>Gammaproteobacteria</taxon>
        <taxon>Aeromonadales</taxon>
        <taxon>Aeromonadaceae</taxon>
        <taxon>Aeromonas</taxon>
    </lineage>
</organism>
<evidence type="ECO:0000259" key="1">
    <source>
        <dbReference type="Pfam" id="PF04717"/>
    </source>
</evidence>
<evidence type="ECO:0000313" key="2">
    <source>
        <dbReference type="EMBL" id="TND51980.1"/>
    </source>
</evidence>
<feature type="domain" description="Gp5/Type VI secretion system Vgr protein OB-fold" evidence="1">
    <location>
        <begin position="9"/>
        <end position="85"/>
    </location>
</feature>
<dbReference type="Proteomes" id="UP000796104">
    <property type="component" value="Unassembled WGS sequence"/>
</dbReference>
<dbReference type="InterPro" id="IPR006531">
    <property type="entry name" value="Gp5/Vgr_OB"/>
</dbReference>
<dbReference type="Gene3D" id="2.40.50.260">
    <property type="entry name" value="Nucleic acid-binding protein domain"/>
    <property type="match status" value="1"/>
</dbReference>
<dbReference type="Pfam" id="PF04717">
    <property type="entry name" value="Phage_base_V"/>
    <property type="match status" value="1"/>
</dbReference>